<feature type="region of interest" description="Disordered" evidence="1">
    <location>
        <begin position="78"/>
        <end position="111"/>
    </location>
</feature>
<protein>
    <submittedName>
        <fullName evidence="2">Uncharacterized protein</fullName>
    </submittedName>
</protein>
<dbReference type="Proteomes" id="UP000663860">
    <property type="component" value="Unassembled WGS sequence"/>
</dbReference>
<reference evidence="2" key="1">
    <citation type="submission" date="2021-02" db="EMBL/GenBank/DDBJ databases">
        <authorList>
            <person name="Nowell W R."/>
        </authorList>
    </citation>
    <scope>NUCLEOTIDE SEQUENCE</scope>
</reference>
<evidence type="ECO:0000313" key="2">
    <source>
        <dbReference type="EMBL" id="CAF1385791.1"/>
    </source>
</evidence>
<comment type="caution">
    <text evidence="2">The sequence shown here is derived from an EMBL/GenBank/DDBJ whole genome shotgun (WGS) entry which is preliminary data.</text>
</comment>
<dbReference type="AlphaFoldDB" id="A0A815JYW5"/>
<evidence type="ECO:0000313" key="3">
    <source>
        <dbReference type="Proteomes" id="UP000663860"/>
    </source>
</evidence>
<organism evidence="2 3">
    <name type="scientific">Adineta steineri</name>
    <dbReference type="NCBI Taxonomy" id="433720"/>
    <lineage>
        <taxon>Eukaryota</taxon>
        <taxon>Metazoa</taxon>
        <taxon>Spiralia</taxon>
        <taxon>Gnathifera</taxon>
        <taxon>Rotifera</taxon>
        <taxon>Eurotatoria</taxon>
        <taxon>Bdelloidea</taxon>
        <taxon>Adinetida</taxon>
        <taxon>Adinetidae</taxon>
        <taxon>Adineta</taxon>
    </lineage>
</organism>
<evidence type="ECO:0000256" key="1">
    <source>
        <dbReference type="SAM" id="MobiDB-lite"/>
    </source>
</evidence>
<proteinExistence type="predicted"/>
<sequence length="129" mass="14892">MKIISEIDDKDTTNVSLPILFEISIKLYNLIKNYPNLYQNSRIDELVELAFQRYRPILKFSNHLPEKPKAENLTLIYTPKKQKQKKRPTINEQPPANKRQCVEPSPSSSSQDFLGLASFISNDSVIINE</sequence>
<accession>A0A815JYW5</accession>
<gene>
    <name evidence="2" type="ORF">IZO911_LOCUS38672</name>
</gene>
<dbReference type="EMBL" id="CAJNOE010001091">
    <property type="protein sequence ID" value="CAF1385791.1"/>
    <property type="molecule type" value="Genomic_DNA"/>
</dbReference>
<name>A0A815JYW5_9BILA</name>